<dbReference type="AlphaFoldDB" id="A0AA41R600"/>
<feature type="transmembrane region" description="Helical" evidence="6">
    <location>
        <begin position="140"/>
        <end position="161"/>
    </location>
</feature>
<comment type="similarity">
    <text evidence="6">Belongs to the TVP38/TMEM64 family.</text>
</comment>
<dbReference type="Pfam" id="PF09335">
    <property type="entry name" value="VTT_dom"/>
    <property type="match status" value="1"/>
</dbReference>
<evidence type="ECO:0000256" key="1">
    <source>
        <dbReference type="ARBA" id="ARBA00004651"/>
    </source>
</evidence>
<evidence type="ECO:0000313" key="9">
    <source>
        <dbReference type="Proteomes" id="UP001165427"/>
    </source>
</evidence>
<evidence type="ECO:0000259" key="7">
    <source>
        <dbReference type="Pfam" id="PF09335"/>
    </source>
</evidence>
<organism evidence="8 9">
    <name type="scientific">Desulfatitalea alkaliphila</name>
    <dbReference type="NCBI Taxonomy" id="2929485"/>
    <lineage>
        <taxon>Bacteria</taxon>
        <taxon>Pseudomonadati</taxon>
        <taxon>Thermodesulfobacteriota</taxon>
        <taxon>Desulfobacteria</taxon>
        <taxon>Desulfobacterales</taxon>
        <taxon>Desulfosarcinaceae</taxon>
        <taxon>Desulfatitalea</taxon>
    </lineage>
</organism>
<accession>A0AA41R600</accession>
<dbReference type="InterPro" id="IPR032816">
    <property type="entry name" value="VTT_dom"/>
</dbReference>
<evidence type="ECO:0000256" key="6">
    <source>
        <dbReference type="RuleBase" id="RU366058"/>
    </source>
</evidence>
<evidence type="ECO:0000256" key="3">
    <source>
        <dbReference type="ARBA" id="ARBA00022692"/>
    </source>
</evidence>
<sequence>MTLQKNNRWVGKAALAALIIAVLFALRYFELGQYLSLDYLKASQEKFHQLYQSHWFAVIAAYMGVYIVVTALSLPGAAVMTLAGGAMFGLLVGSVVVSFASTIGATLACAVSRFLLRDWVQAKFGGKLAAVNAGIEKEGAFYLFSLRLVPIFPFFVINLVMGLTPIRLFTFFWVSQIGMLAGTVVYVNAGRQLARIDSVSGILSPGVLISFAVLGLFPITVKKLLMLYNRKSGKAEKSVSSTP</sequence>
<dbReference type="EMBL" id="JALJRB010000014">
    <property type="protein sequence ID" value="MCJ8501506.1"/>
    <property type="molecule type" value="Genomic_DNA"/>
</dbReference>
<keyword evidence="4 6" id="KW-1133">Transmembrane helix</keyword>
<keyword evidence="5 6" id="KW-0472">Membrane</keyword>
<dbReference type="PANTHER" id="PTHR12677:SF59">
    <property type="entry name" value="GOLGI APPARATUS MEMBRANE PROTEIN TVP38-RELATED"/>
    <property type="match status" value="1"/>
</dbReference>
<feature type="domain" description="VTT" evidence="7">
    <location>
        <begin position="78"/>
        <end position="191"/>
    </location>
</feature>
<dbReference type="GO" id="GO:0005886">
    <property type="term" value="C:plasma membrane"/>
    <property type="evidence" value="ECO:0007669"/>
    <property type="project" value="UniProtKB-SubCell"/>
</dbReference>
<dbReference type="Proteomes" id="UP001165427">
    <property type="component" value="Unassembled WGS sequence"/>
</dbReference>
<comment type="subcellular location">
    <subcellularLocation>
        <location evidence="1 6">Cell membrane</location>
        <topology evidence="1 6">Multi-pass membrane protein</topology>
    </subcellularLocation>
</comment>
<feature type="transmembrane region" description="Helical" evidence="6">
    <location>
        <begin position="86"/>
        <end position="116"/>
    </location>
</feature>
<dbReference type="PANTHER" id="PTHR12677">
    <property type="entry name" value="GOLGI APPARATUS MEMBRANE PROTEIN TVP38-RELATED"/>
    <property type="match status" value="1"/>
</dbReference>
<evidence type="ECO:0000256" key="2">
    <source>
        <dbReference type="ARBA" id="ARBA00022475"/>
    </source>
</evidence>
<gene>
    <name evidence="8" type="ORF">MRX98_13045</name>
</gene>
<proteinExistence type="inferred from homology"/>
<comment type="caution">
    <text evidence="8">The sequence shown here is derived from an EMBL/GenBank/DDBJ whole genome shotgun (WGS) entry which is preliminary data.</text>
</comment>
<evidence type="ECO:0000256" key="4">
    <source>
        <dbReference type="ARBA" id="ARBA00022989"/>
    </source>
</evidence>
<feature type="transmembrane region" description="Helical" evidence="6">
    <location>
        <begin position="9"/>
        <end position="29"/>
    </location>
</feature>
<feature type="transmembrane region" description="Helical" evidence="6">
    <location>
        <begin position="201"/>
        <end position="221"/>
    </location>
</feature>
<protein>
    <recommendedName>
        <fullName evidence="6">TVP38/TMEM64 family membrane protein</fullName>
    </recommendedName>
</protein>
<name>A0AA41R600_9BACT</name>
<evidence type="ECO:0000256" key="5">
    <source>
        <dbReference type="ARBA" id="ARBA00023136"/>
    </source>
</evidence>
<feature type="transmembrane region" description="Helical" evidence="6">
    <location>
        <begin position="168"/>
        <end position="189"/>
    </location>
</feature>
<reference evidence="8" key="1">
    <citation type="submission" date="2022-04" db="EMBL/GenBank/DDBJ databases">
        <title>Desulfatitalea alkaliphila sp. nov., a novel anaerobic sulfate-reducing bacterium isolated from terrestrial mud volcano, Taman Peninsula, Russia.</title>
        <authorList>
            <person name="Khomyakova M.A."/>
            <person name="Merkel A.Y."/>
            <person name="Slobodkin A.I."/>
        </authorList>
    </citation>
    <scope>NUCLEOTIDE SEQUENCE</scope>
    <source>
        <strain evidence="8">M08but</strain>
    </source>
</reference>
<keyword evidence="3 6" id="KW-0812">Transmembrane</keyword>
<dbReference type="InterPro" id="IPR015414">
    <property type="entry name" value="TMEM64"/>
</dbReference>
<feature type="transmembrane region" description="Helical" evidence="6">
    <location>
        <begin position="55"/>
        <end position="74"/>
    </location>
</feature>
<keyword evidence="2 6" id="KW-1003">Cell membrane</keyword>
<keyword evidence="9" id="KW-1185">Reference proteome</keyword>
<evidence type="ECO:0000313" key="8">
    <source>
        <dbReference type="EMBL" id="MCJ8501506.1"/>
    </source>
</evidence>
<dbReference type="RefSeq" id="WP_246909386.1">
    <property type="nucleotide sequence ID" value="NZ_JALJRB010000014.1"/>
</dbReference>